<feature type="domain" description="RNase H type-1" evidence="8">
    <location>
        <begin position="41"/>
        <end position="180"/>
    </location>
</feature>
<dbReference type="Gene3D" id="3.30.420.10">
    <property type="entry name" value="Ribonuclease H-like superfamily/Ribonuclease H"/>
    <property type="match status" value="1"/>
</dbReference>
<dbReference type="InterPro" id="IPR002156">
    <property type="entry name" value="RNaseH_domain"/>
</dbReference>
<dbReference type="AlphaFoldDB" id="A0AAD7DWC4"/>
<evidence type="ECO:0000256" key="3">
    <source>
        <dbReference type="ARBA" id="ARBA00012180"/>
    </source>
</evidence>
<evidence type="ECO:0000256" key="5">
    <source>
        <dbReference type="ARBA" id="ARBA00022723"/>
    </source>
</evidence>
<organism evidence="9 10">
    <name type="scientific">Mycena rosella</name>
    <name type="common">Pink bonnet</name>
    <name type="synonym">Agaricus rosellus</name>
    <dbReference type="NCBI Taxonomy" id="1033263"/>
    <lineage>
        <taxon>Eukaryota</taxon>
        <taxon>Fungi</taxon>
        <taxon>Dikarya</taxon>
        <taxon>Basidiomycota</taxon>
        <taxon>Agaricomycotina</taxon>
        <taxon>Agaricomycetes</taxon>
        <taxon>Agaricomycetidae</taxon>
        <taxon>Agaricales</taxon>
        <taxon>Marasmiineae</taxon>
        <taxon>Mycenaceae</taxon>
        <taxon>Mycena</taxon>
    </lineage>
</organism>
<sequence>RPQPVLPKGDPILDEMCEAAMASKQTPAEKIEALYGKVLINTPPIMVYTDGSCYNNGKPDARAGAGIIWGDNSPQNQALRVPGPGQSNNCGEIYAVLSAVLHANPSRTLHIYTDSEYVIRHACYWVGTNADLGWNCANGDILRDLILLLAERHAPTRFIWIPAHTGNVRGDAADEAAKAG</sequence>
<gene>
    <name evidence="9" type="ORF">B0H17DRAFT_838183</name>
</gene>
<dbReference type="Pfam" id="PF00075">
    <property type="entry name" value="RNase_H"/>
    <property type="match status" value="1"/>
</dbReference>
<proteinExistence type="inferred from homology"/>
<dbReference type="GO" id="GO:0003676">
    <property type="term" value="F:nucleic acid binding"/>
    <property type="evidence" value="ECO:0007669"/>
    <property type="project" value="InterPro"/>
</dbReference>
<name>A0AAD7DWC4_MYCRO</name>
<reference evidence="9" key="1">
    <citation type="submission" date="2023-03" db="EMBL/GenBank/DDBJ databases">
        <title>Massive genome expansion in bonnet fungi (Mycena s.s.) driven by repeated elements and novel gene families across ecological guilds.</title>
        <authorList>
            <consortium name="Lawrence Berkeley National Laboratory"/>
            <person name="Harder C.B."/>
            <person name="Miyauchi S."/>
            <person name="Viragh M."/>
            <person name="Kuo A."/>
            <person name="Thoen E."/>
            <person name="Andreopoulos B."/>
            <person name="Lu D."/>
            <person name="Skrede I."/>
            <person name="Drula E."/>
            <person name="Henrissat B."/>
            <person name="Morin E."/>
            <person name="Kohler A."/>
            <person name="Barry K."/>
            <person name="LaButti K."/>
            <person name="Morin E."/>
            <person name="Salamov A."/>
            <person name="Lipzen A."/>
            <person name="Mereny Z."/>
            <person name="Hegedus B."/>
            <person name="Baldrian P."/>
            <person name="Stursova M."/>
            <person name="Weitz H."/>
            <person name="Taylor A."/>
            <person name="Grigoriev I.V."/>
            <person name="Nagy L.G."/>
            <person name="Martin F."/>
            <person name="Kauserud H."/>
        </authorList>
    </citation>
    <scope>NUCLEOTIDE SEQUENCE</scope>
    <source>
        <strain evidence="9">CBHHK067</strain>
    </source>
</reference>
<comment type="caution">
    <text evidence="9">The sequence shown here is derived from an EMBL/GenBank/DDBJ whole genome shotgun (WGS) entry which is preliminary data.</text>
</comment>
<dbReference type="InterPro" id="IPR036397">
    <property type="entry name" value="RNaseH_sf"/>
</dbReference>
<evidence type="ECO:0000256" key="7">
    <source>
        <dbReference type="ARBA" id="ARBA00022801"/>
    </source>
</evidence>
<dbReference type="GO" id="GO:0043137">
    <property type="term" value="P:DNA replication, removal of RNA primer"/>
    <property type="evidence" value="ECO:0007669"/>
    <property type="project" value="TreeGrafter"/>
</dbReference>
<dbReference type="EC" id="3.1.26.4" evidence="3"/>
<evidence type="ECO:0000259" key="8">
    <source>
        <dbReference type="PROSITE" id="PS50879"/>
    </source>
</evidence>
<dbReference type="PANTHER" id="PTHR10642">
    <property type="entry name" value="RIBONUCLEASE H1"/>
    <property type="match status" value="1"/>
</dbReference>
<dbReference type="EMBL" id="JARKIE010000017">
    <property type="protein sequence ID" value="KAJ7701371.1"/>
    <property type="molecule type" value="Genomic_DNA"/>
</dbReference>
<dbReference type="SUPFAM" id="SSF53098">
    <property type="entry name" value="Ribonuclease H-like"/>
    <property type="match status" value="1"/>
</dbReference>
<dbReference type="Proteomes" id="UP001221757">
    <property type="component" value="Unassembled WGS sequence"/>
</dbReference>
<evidence type="ECO:0000256" key="6">
    <source>
        <dbReference type="ARBA" id="ARBA00022759"/>
    </source>
</evidence>
<accession>A0AAD7DWC4</accession>
<dbReference type="GO" id="GO:0004523">
    <property type="term" value="F:RNA-DNA hybrid ribonuclease activity"/>
    <property type="evidence" value="ECO:0007669"/>
    <property type="project" value="UniProtKB-EC"/>
</dbReference>
<keyword evidence="10" id="KW-1185">Reference proteome</keyword>
<dbReference type="CDD" id="cd09280">
    <property type="entry name" value="RNase_HI_eukaryote_like"/>
    <property type="match status" value="1"/>
</dbReference>
<protein>
    <recommendedName>
        <fullName evidence="3">ribonuclease H</fullName>
        <ecNumber evidence="3">3.1.26.4</ecNumber>
    </recommendedName>
</protein>
<feature type="non-terminal residue" evidence="9">
    <location>
        <position position="1"/>
    </location>
</feature>
<dbReference type="PANTHER" id="PTHR10642:SF26">
    <property type="entry name" value="RIBONUCLEASE H1"/>
    <property type="match status" value="1"/>
</dbReference>
<keyword evidence="5" id="KW-0479">Metal-binding</keyword>
<feature type="non-terminal residue" evidence="9">
    <location>
        <position position="180"/>
    </location>
</feature>
<dbReference type="InterPro" id="IPR012337">
    <property type="entry name" value="RNaseH-like_sf"/>
</dbReference>
<dbReference type="PROSITE" id="PS50879">
    <property type="entry name" value="RNASE_H_1"/>
    <property type="match status" value="1"/>
</dbReference>
<evidence type="ECO:0000313" key="9">
    <source>
        <dbReference type="EMBL" id="KAJ7701371.1"/>
    </source>
</evidence>
<evidence type="ECO:0000256" key="2">
    <source>
        <dbReference type="ARBA" id="ARBA00005300"/>
    </source>
</evidence>
<comment type="catalytic activity">
    <reaction evidence="1">
        <text>Endonucleolytic cleavage to 5'-phosphomonoester.</text>
        <dbReference type="EC" id="3.1.26.4"/>
    </reaction>
</comment>
<keyword evidence="7" id="KW-0378">Hydrolase</keyword>
<keyword evidence="4" id="KW-0540">Nuclease</keyword>
<dbReference type="InterPro" id="IPR050092">
    <property type="entry name" value="RNase_H"/>
</dbReference>
<evidence type="ECO:0000256" key="1">
    <source>
        <dbReference type="ARBA" id="ARBA00000077"/>
    </source>
</evidence>
<evidence type="ECO:0000313" key="10">
    <source>
        <dbReference type="Proteomes" id="UP001221757"/>
    </source>
</evidence>
<dbReference type="GO" id="GO:0046872">
    <property type="term" value="F:metal ion binding"/>
    <property type="evidence" value="ECO:0007669"/>
    <property type="project" value="UniProtKB-KW"/>
</dbReference>
<comment type="similarity">
    <text evidence="2">Belongs to the RNase H family.</text>
</comment>
<evidence type="ECO:0000256" key="4">
    <source>
        <dbReference type="ARBA" id="ARBA00022722"/>
    </source>
</evidence>
<keyword evidence="6" id="KW-0255">Endonuclease</keyword>